<accession>A0A379LV73</accession>
<dbReference type="Proteomes" id="UP000254569">
    <property type="component" value="Unassembled WGS sequence"/>
</dbReference>
<sequence length="38" mass="4196">MEATSTEVAPAARLALMSFWPTRRGACFDCLCCTPECR</sequence>
<proteinExistence type="predicted"/>
<evidence type="ECO:0000313" key="2">
    <source>
        <dbReference type="Proteomes" id="UP000254569"/>
    </source>
</evidence>
<evidence type="ECO:0000313" key="1">
    <source>
        <dbReference type="EMBL" id="SUE13927.1"/>
    </source>
</evidence>
<organism evidence="1 2">
    <name type="scientific">Rhodococcus gordoniae</name>
    <dbReference type="NCBI Taxonomy" id="223392"/>
    <lineage>
        <taxon>Bacteria</taxon>
        <taxon>Bacillati</taxon>
        <taxon>Actinomycetota</taxon>
        <taxon>Actinomycetes</taxon>
        <taxon>Mycobacteriales</taxon>
        <taxon>Nocardiaceae</taxon>
        <taxon>Rhodococcus</taxon>
    </lineage>
</organism>
<keyword evidence="2" id="KW-1185">Reference proteome</keyword>
<reference evidence="1 2" key="1">
    <citation type="submission" date="2018-06" db="EMBL/GenBank/DDBJ databases">
        <authorList>
            <consortium name="Pathogen Informatics"/>
            <person name="Doyle S."/>
        </authorList>
    </citation>
    <scope>NUCLEOTIDE SEQUENCE [LARGE SCALE GENOMIC DNA]</scope>
    <source>
        <strain evidence="1 2">NCTC13296</strain>
    </source>
</reference>
<gene>
    <name evidence="1" type="ORF">NCTC13296_00758</name>
</gene>
<dbReference type="EMBL" id="UGVI01000001">
    <property type="protein sequence ID" value="SUE13927.1"/>
    <property type="molecule type" value="Genomic_DNA"/>
</dbReference>
<name>A0A379LV73_9NOCA</name>
<dbReference type="AlphaFoldDB" id="A0A379LV73"/>
<protein>
    <submittedName>
        <fullName evidence="1">Uncharacterized protein</fullName>
    </submittedName>
</protein>